<keyword evidence="2" id="KW-1185">Reference proteome</keyword>
<dbReference type="AlphaFoldDB" id="A0A9K3JRJ6"/>
<reference evidence="1" key="1">
    <citation type="journal article" date="2017" name="Nature">
        <title>The sunflower genome provides insights into oil metabolism, flowering and Asterid evolution.</title>
        <authorList>
            <person name="Badouin H."/>
            <person name="Gouzy J."/>
            <person name="Grassa C.J."/>
            <person name="Murat F."/>
            <person name="Staton S.E."/>
            <person name="Cottret L."/>
            <person name="Lelandais-Briere C."/>
            <person name="Owens G.L."/>
            <person name="Carrere S."/>
            <person name="Mayjonade B."/>
            <person name="Legrand L."/>
            <person name="Gill N."/>
            <person name="Kane N.C."/>
            <person name="Bowers J.E."/>
            <person name="Hubner S."/>
            <person name="Bellec A."/>
            <person name="Berard A."/>
            <person name="Berges H."/>
            <person name="Blanchet N."/>
            <person name="Boniface M.C."/>
            <person name="Brunel D."/>
            <person name="Catrice O."/>
            <person name="Chaidir N."/>
            <person name="Claudel C."/>
            <person name="Donnadieu C."/>
            <person name="Faraut T."/>
            <person name="Fievet G."/>
            <person name="Helmstetter N."/>
            <person name="King M."/>
            <person name="Knapp S.J."/>
            <person name="Lai Z."/>
            <person name="Le Paslier M.C."/>
            <person name="Lippi Y."/>
            <person name="Lorenzon L."/>
            <person name="Mandel J.R."/>
            <person name="Marage G."/>
            <person name="Marchand G."/>
            <person name="Marquand E."/>
            <person name="Bret-Mestries E."/>
            <person name="Morien E."/>
            <person name="Nambeesan S."/>
            <person name="Nguyen T."/>
            <person name="Pegot-Espagnet P."/>
            <person name="Pouilly N."/>
            <person name="Raftis F."/>
            <person name="Sallet E."/>
            <person name="Schiex T."/>
            <person name="Thomas J."/>
            <person name="Vandecasteele C."/>
            <person name="Vares D."/>
            <person name="Vear F."/>
            <person name="Vautrin S."/>
            <person name="Crespi M."/>
            <person name="Mangin B."/>
            <person name="Burke J.M."/>
            <person name="Salse J."/>
            <person name="Munos S."/>
            <person name="Vincourt P."/>
            <person name="Rieseberg L.H."/>
            <person name="Langlade N.B."/>
        </authorList>
    </citation>
    <scope>NUCLEOTIDE SEQUENCE</scope>
    <source>
        <tissue evidence="1">Leaves</tissue>
    </source>
</reference>
<evidence type="ECO:0000313" key="1">
    <source>
        <dbReference type="EMBL" id="KAF5819297.1"/>
    </source>
</evidence>
<evidence type="ECO:0000313" key="2">
    <source>
        <dbReference type="Proteomes" id="UP000215914"/>
    </source>
</evidence>
<reference evidence="1" key="2">
    <citation type="submission" date="2020-06" db="EMBL/GenBank/DDBJ databases">
        <title>Helianthus annuus Genome sequencing and assembly Release 2.</title>
        <authorList>
            <person name="Gouzy J."/>
            <person name="Langlade N."/>
            <person name="Munos S."/>
        </authorList>
    </citation>
    <scope>NUCLEOTIDE SEQUENCE</scope>
    <source>
        <tissue evidence="1">Leaves</tissue>
    </source>
</reference>
<name>A0A9K3JRJ6_HELAN</name>
<gene>
    <name evidence="1" type="ORF">HanXRQr2_Chr02g0076021</name>
</gene>
<dbReference type="Gramene" id="mRNA:HanXRQr2_Chr02g0076021">
    <property type="protein sequence ID" value="mRNA:HanXRQr2_Chr02g0076021"/>
    <property type="gene ID" value="HanXRQr2_Chr02g0076021"/>
</dbReference>
<comment type="caution">
    <text evidence="1">The sequence shown here is derived from an EMBL/GenBank/DDBJ whole genome shotgun (WGS) entry which is preliminary data.</text>
</comment>
<dbReference type="Proteomes" id="UP000215914">
    <property type="component" value="Unassembled WGS sequence"/>
</dbReference>
<accession>A0A9K3JRJ6</accession>
<organism evidence="1 2">
    <name type="scientific">Helianthus annuus</name>
    <name type="common">Common sunflower</name>
    <dbReference type="NCBI Taxonomy" id="4232"/>
    <lineage>
        <taxon>Eukaryota</taxon>
        <taxon>Viridiplantae</taxon>
        <taxon>Streptophyta</taxon>
        <taxon>Embryophyta</taxon>
        <taxon>Tracheophyta</taxon>
        <taxon>Spermatophyta</taxon>
        <taxon>Magnoliopsida</taxon>
        <taxon>eudicotyledons</taxon>
        <taxon>Gunneridae</taxon>
        <taxon>Pentapetalae</taxon>
        <taxon>asterids</taxon>
        <taxon>campanulids</taxon>
        <taxon>Asterales</taxon>
        <taxon>Asteraceae</taxon>
        <taxon>Asteroideae</taxon>
        <taxon>Heliantheae alliance</taxon>
        <taxon>Heliantheae</taxon>
        <taxon>Helianthus</taxon>
    </lineage>
</organism>
<proteinExistence type="predicted"/>
<dbReference type="EMBL" id="MNCJ02000317">
    <property type="protein sequence ID" value="KAF5819297.1"/>
    <property type="molecule type" value="Genomic_DNA"/>
</dbReference>
<protein>
    <submittedName>
        <fullName evidence="1">Uncharacterized protein</fullName>
    </submittedName>
</protein>
<sequence>MSQIVFSVRDSSKIDLFAPLAIRNWSAGVHSFLNKRRVLETFL</sequence>